<dbReference type="Proteomes" id="UP000482084">
    <property type="component" value="Unassembled WGS sequence"/>
</dbReference>
<keyword evidence="4" id="KW-1185">Reference proteome</keyword>
<protein>
    <submittedName>
        <fullName evidence="1">Uncharacterized protein</fullName>
    </submittedName>
</protein>
<gene>
    <name evidence="1" type="ORF">DSM100688_0384</name>
    <name evidence="2" type="ORF">GFD24_01945</name>
</gene>
<dbReference type="OrthoDB" id="3240452at2"/>
<organism evidence="1 4">
    <name type="scientific">Bifidobacterium ramosum</name>
    <dbReference type="NCBI Taxonomy" id="1798158"/>
    <lineage>
        <taxon>Bacteria</taxon>
        <taxon>Bacillati</taxon>
        <taxon>Actinomycetota</taxon>
        <taxon>Actinomycetes</taxon>
        <taxon>Bifidobacteriales</taxon>
        <taxon>Bifidobacteriaceae</taxon>
        <taxon>Bifidobacterium</taxon>
    </lineage>
</organism>
<name>A0A6L4X3C7_9BIFI</name>
<comment type="caution">
    <text evidence="1">The sequence shown here is derived from an EMBL/GenBank/DDBJ whole genome shotgun (WGS) entry which is preliminary data.</text>
</comment>
<reference evidence="2 3" key="1">
    <citation type="submission" date="2019-10" db="EMBL/GenBank/DDBJ databases">
        <title>Bifidobacterium from non-human primates.</title>
        <authorList>
            <person name="Modesto M."/>
        </authorList>
    </citation>
    <scope>NUCLEOTIDE SEQUENCE [LARGE SCALE GENOMIC DNA]</scope>
    <source>
        <strain evidence="2 3">TREM</strain>
    </source>
</reference>
<dbReference type="EMBL" id="WHZX01000001">
    <property type="protein sequence ID" value="NEG71009.1"/>
    <property type="molecule type" value="Genomic_DNA"/>
</dbReference>
<evidence type="ECO:0000313" key="3">
    <source>
        <dbReference type="Proteomes" id="UP000469943"/>
    </source>
</evidence>
<accession>A0A6L4X3C7</accession>
<proteinExistence type="predicted"/>
<evidence type="ECO:0000313" key="1">
    <source>
        <dbReference type="EMBL" id="KAB8289304.1"/>
    </source>
</evidence>
<evidence type="ECO:0000313" key="4">
    <source>
        <dbReference type="Proteomes" id="UP000482084"/>
    </source>
</evidence>
<evidence type="ECO:0000313" key="2">
    <source>
        <dbReference type="EMBL" id="NEG71009.1"/>
    </source>
</evidence>
<dbReference type="Proteomes" id="UP000469943">
    <property type="component" value="Unassembled WGS sequence"/>
</dbReference>
<sequence length="306" mass="33016">MATTDLGTTAFGVAQNAAGEGTTARVLRKIIEREWQSTGILSGGTVTGRTDMRYAVAEGAAVCQRNGQDGMSVAWWDAALTPEVGVGDGTNPRIDAIWVMAHSDSDTDNHVVLGVTQGTPSSSPVVPALPEGATAVGYMRLPAGARNTQSATAAGDLRYALVHGASMGVQFRWAENIDGTVSNTNRGSFAKQSWFFPTDRNVELKVFMCISTPEKGKNQSGVATCRFLIDGKLYTSRKIEYTENWVTYEFGTEATVSAGWHTYELVMFKQAGTDYVAHYGVQSNHDMGDDKYVGRVFRLRDMGAAK</sequence>
<dbReference type="EMBL" id="WBSM01000001">
    <property type="protein sequence ID" value="KAB8289304.1"/>
    <property type="molecule type" value="Genomic_DNA"/>
</dbReference>
<dbReference type="AlphaFoldDB" id="A0A6L4X3C7"/>
<dbReference type="RefSeq" id="WP_152357472.1">
    <property type="nucleotide sequence ID" value="NZ_WBSM01000001.1"/>
</dbReference>
<reference evidence="1 4" key="2">
    <citation type="submission" date="2019-10" db="EMBL/GenBank/DDBJ databases">
        <title>Characterization of the phylogenetic diversity of two novel species belonging to the genus Bifidobacterium: Bifidobacterium cebidarum sp. nov. and Bifidobacterium leontopitheci sp. nov.</title>
        <authorList>
            <person name="Lugli G.A."/>
            <person name="Duranti S."/>
            <person name="Milani C."/>
            <person name="Turroni F."/>
            <person name="Ventura M."/>
        </authorList>
    </citation>
    <scope>NUCLEOTIDE SEQUENCE [LARGE SCALE GENOMIC DNA]</scope>
    <source>
        <strain evidence="1 4">DSM 100688</strain>
    </source>
</reference>